<accession>A0AAD6X045</accession>
<keyword evidence="1" id="KW-0732">Signal</keyword>
<proteinExistence type="predicted"/>
<dbReference type="EMBL" id="JARJCM010000061">
    <property type="protein sequence ID" value="KAJ7033938.1"/>
    <property type="molecule type" value="Genomic_DNA"/>
</dbReference>
<evidence type="ECO:0000313" key="2">
    <source>
        <dbReference type="EMBL" id="KAJ7033938.1"/>
    </source>
</evidence>
<dbReference type="AlphaFoldDB" id="A0AAD6X045"/>
<reference evidence="2" key="1">
    <citation type="submission" date="2023-03" db="EMBL/GenBank/DDBJ databases">
        <title>Massive genome expansion in bonnet fungi (Mycena s.s.) driven by repeated elements and novel gene families across ecological guilds.</title>
        <authorList>
            <consortium name="Lawrence Berkeley National Laboratory"/>
            <person name="Harder C.B."/>
            <person name="Miyauchi S."/>
            <person name="Viragh M."/>
            <person name="Kuo A."/>
            <person name="Thoen E."/>
            <person name="Andreopoulos B."/>
            <person name="Lu D."/>
            <person name="Skrede I."/>
            <person name="Drula E."/>
            <person name="Henrissat B."/>
            <person name="Morin E."/>
            <person name="Kohler A."/>
            <person name="Barry K."/>
            <person name="LaButti K."/>
            <person name="Morin E."/>
            <person name="Salamov A."/>
            <person name="Lipzen A."/>
            <person name="Mereny Z."/>
            <person name="Hegedus B."/>
            <person name="Baldrian P."/>
            <person name="Stursova M."/>
            <person name="Weitz H."/>
            <person name="Taylor A."/>
            <person name="Grigoriev I.V."/>
            <person name="Nagy L.G."/>
            <person name="Martin F."/>
            <person name="Kauserud H."/>
        </authorList>
    </citation>
    <scope>NUCLEOTIDE SEQUENCE</scope>
    <source>
        <strain evidence="2">CBHHK200</strain>
    </source>
</reference>
<gene>
    <name evidence="2" type="ORF">C8F04DRAFT_1183688</name>
</gene>
<dbReference type="Proteomes" id="UP001218188">
    <property type="component" value="Unassembled WGS sequence"/>
</dbReference>
<feature type="chain" id="PRO_5042102484" evidence="1">
    <location>
        <begin position="19"/>
        <end position="155"/>
    </location>
</feature>
<keyword evidence="3" id="KW-1185">Reference proteome</keyword>
<evidence type="ECO:0000313" key="3">
    <source>
        <dbReference type="Proteomes" id="UP001218188"/>
    </source>
</evidence>
<protein>
    <submittedName>
        <fullName evidence="2">Uncharacterized protein</fullName>
    </submittedName>
</protein>
<organism evidence="2 3">
    <name type="scientific">Mycena alexandri</name>
    <dbReference type="NCBI Taxonomy" id="1745969"/>
    <lineage>
        <taxon>Eukaryota</taxon>
        <taxon>Fungi</taxon>
        <taxon>Dikarya</taxon>
        <taxon>Basidiomycota</taxon>
        <taxon>Agaricomycotina</taxon>
        <taxon>Agaricomycetes</taxon>
        <taxon>Agaricomycetidae</taxon>
        <taxon>Agaricales</taxon>
        <taxon>Marasmiineae</taxon>
        <taxon>Mycenaceae</taxon>
        <taxon>Mycena</taxon>
    </lineage>
</organism>
<feature type="signal peptide" evidence="1">
    <location>
        <begin position="1"/>
        <end position="18"/>
    </location>
</feature>
<name>A0AAD6X045_9AGAR</name>
<evidence type="ECO:0000256" key="1">
    <source>
        <dbReference type="SAM" id="SignalP"/>
    </source>
</evidence>
<comment type="caution">
    <text evidence="2">The sequence shown here is derived from an EMBL/GenBank/DDBJ whole genome shotgun (WGS) entry which is preliminary data.</text>
</comment>
<sequence length="155" mass="16884">MWTWWFALALAYHDATEQEREPSENSNGADEDVDWPATSELSCVIQWFAEYGSDSKTAGCLIELGNSPNGGIKGWSGFAKACGEGFIKHTVICAWVWVSSLGDREFGGFMVEVGPPGLSGLGILREEIGIETEYFATELKGGRGNNFKFEGSLTT</sequence>